<evidence type="ECO:0000313" key="3">
    <source>
        <dbReference type="Proteomes" id="UP000182961"/>
    </source>
</evidence>
<accession>A0A1I4YYW7</accession>
<name>A0A1I4YYW7_9FLAO</name>
<reference evidence="3" key="1">
    <citation type="submission" date="2016-10" db="EMBL/GenBank/DDBJ databases">
        <authorList>
            <person name="Varghese N."/>
            <person name="Submissions S."/>
        </authorList>
    </citation>
    <scope>NUCLEOTIDE SEQUENCE [LARGE SCALE GENOMIC DNA]</scope>
    <source>
        <strain evidence="3">DSM 4002</strain>
    </source>
</reference>
<dbReference type="eggNOG" id="ENOG5032S9X">
    <property type="taxonomic scope" value="Bacteria"/>
</dbReference>
<feature type="signal peptide" evidence="1">
    <location>
        <begin position="1"/>
        <end position="21"/>
    </location>
</feature>
<dbReference type="Pfam" id="PF18977">
    <property type="entry name" value="DUF5713"/>
    <property type="match status" value="1"/>
</dbReference>
<keyword evidence="1" id="KW-0732">Signal</keyword>
<proteinExistence type="predicted"/>
<keyword evidence="3" id="KW-1185">Reference proteome</keyword>
<evidence type="ECO:0000256" key="1">
    <source>
        <dbReference type="SAM" id="SignalP"/>
    </source>
</evidence>
<gene>
    <name evidence="2" type="ORF">SAMN05444143_11317</name>
</gene>
<dbReference type="EMBL" id="FOUT01000013">
    <property type="protein sequence ID" value="SFN42993.1"/>
    <property type="molecule type" value="Genomic_DNA"/>
</dbReference>
<sequence length="142" mass="16430">MKAYFIAIISLILFSCNGQQATNQNTIIKQENLKNDKLKNYAYLKDMYTDSYFPKFLVDKVKIILIELCIDIEKTAPKNLDELYKLTYTATKKINDLQNEFSEQNSEIETGARESIATDFDFIAKAYGFNADSEELIAPREW</sequence>
<feature type="chain" id="PRO_5010381551" evidence="1">
    <location>
        <begin position="22"/>
        <end position="142"/>
    </location>
</feature>
<dbReference type="Proteomes" id="UP000182961">
    <property type="component" value="Unassembled WGS sequence"/>
</dbReference>
<evidence type="ECO:0000313" key="2">
    <source>
        <dbReference type="EMBL" id="SFN42993.1"/>
    </source>
</evidence>
<protein>
    <submittedName>
        <fullName evidence="2">Uncharacterized protein</fullName>
    </submittedName>
</protein>
<dbReference type="PROSITE" id="PS51257">
    <property type="entry name" value="PROKAR_LIPOPROTEIN"/>
    <property type="match status" value="1"/>
</dbReference>
<dbReference type="InterPro" id="IPR043767">
    <property type="entry name" value="DUF5713"/>
</dbReference>
<dbReference type="RefSeq" id="WP_211516863.1">
    <property type="nucleotide sequence ID" value="NZ_CBCRUM010000017.1"/>
</dbReference>
<dbReference type="AlphaFoldDB" id="A0A1I4YYW7"/>
<organism evidence="2 3">
    <name type="scientific">Flavobacterium succinicans</name>
    <dbReference type="NCBI Taxonomy" id="29536"/>
    <lineage>
        <taxon>Bacteria</taxon>
        <taxon>Pseudomonadati</taxon>
        <taxon>Bacteroidota</taxon>
        <taxon>Flavobacteriia</taxon>
        <taxon>Flavobacteriales</taxon>
        <taxon>Flavobacteriaceae</taxon>
        <taxon>Flavobacterium</taxon>
    </lineage>
</organism>